<gene>
    <name evidence="2" type="ORF">B5J99_13780</name>
</gene>
<dbReference type="RefSeq" id="WP_117352697.1">
    <property type="nucleotide sequence ID" value="NZ_CBDIRB010000001.1"/>
</dbReference>
<feature type="chain" id="PRO_5047316985" description="RidA family protein" evidence="1">
    <location>
        <begin position="25"/>
        <end position="155"/>
    </location>
</feature>
<evidence type="ECO:0000256" key="1">
    <source>
        <dbReference type="SAM" id="SignalP"/>
    </source>
</evidence>
<evidence type="ECO:0000313" key="3">
    <source>
        <dbReference type="Proteomes" id="UP000258016"/>
    </source>
</evidence>
<protein>
    <recommendedName>
        <fullName evidence="4">RidA family protein</fullName>
    </recommendedName>
</protein>
<keyword evidence="1" id="KW-0732">Signal</keyword>
<sequence>MARQRALLIASALALSVVSHPALAGSRTTAEVLYSENAEERAFQESAGFSDAVILRDGTIYLSGIVVGPDADEAAFNAAYRRISGILIRAGSSWEDVIDVTSYHTDIEKQIGPMSAVQKQYLAPPFPAWTAIQVSRLYLPEGKTEIKIVAKRSPR</sequence>
<name>A0ABN5B6D4_9SPHN</name>
<organism evidence="2 3">
    <name type="scientific">Blastomonas fulva</name>
    <dbReference type="NCBI Taxonomy" id="1550728"/>
    <lineage>
        <taxon>Bacteria</taxon>
        <taxon>Pseudomonadati</taxon>
        <taxon>Pseudomonadota</taxon>
        <taxon>Alphaproteobacteria</taxon>
        <taxon>Sphingomonadales</taxon>
        <taxon>Sphingomonadaceae</taxon>
        <taxon>Blastomonas</taxon>
    </lineage>
</organism>
<evidence type="ECO:0008006" key="4">
    <source>
        <dbReference type="Google" id="ProtNLM"/>
    </source>
</evidence>
<dbReference type="Proteomes" id="UP000258016">
    <property type="component" value="Chromosome"/>
</dbReference>
<accession>A0ABN5B6D4</accession>
<feature type="signal peptide" evidence="1">
    <location>
        <begin position="1"/>
        <end position="24"/>
    </location>
</feature>
<keyword evidence="3" id="KW-1185">Reference proteome</keyword>
<dbReference type="InterPro" id="IPR035959">
    <property type="entry name" value="RutC-like_sf"/>
</dbReference>
<dbReference type="SUPFAM" id="SSF55298">
    <property type="entry name" value="YjgF-like"/>
    <property type="match status" value="1"/>
</dbReference>
<evidence type="ECO:0000313" key="2">
    <source>
        <dbReference type="EMBL" id="ASR52396.1"/>
    </source>
</evidence>
<dbReference type="EMBL" id="CP020083">
    <property type="protein sequence ID" value="ASR52396.1"/>
    <property type="molecule type" value="Genomic_DNA"/>
</dbReference>
<dbReference type="InterPro" id="IPR006175">
    <property type="entry name" value="YjgF/YER057c/UK114"/>
</dbReference>
<dbReference type="PANTHER" id="PTHR11803:SF39">
    <property type="entry name" value="2-IMINOBUTANOATE_2-IMINOPROPANOATE DEAMINASE"/>
    <property type="match status" value="1"/>
</dbReference>
<dbReference type="Gene3D" id="3.30.1330.40">
    <property type="entry name" value="RutC-like"/>
    <property type="match status" value="1"/>
</dbReference>
<dbReference type="GeneID" id="303486648"/>
<dbReference type="PANTHER" id="PTHR11803">
    <property type="entry name" value="2-IMINOBUTANOATE/2-IMINOPROPANOATE DEAMINASE RIDA"/>
    <property type="match status" value="1"/>
</dbReference>
<proteinExistence type="predicted"/>
<dbReference type="Pfam" id="PF01042">
    <property type="entry name" value="Ribonuc_L-PSP"/>
    <property type="match status" value="1"/>
</dbReference>
<reference evidence="2 3" key="1">
    <citation type="submission" date="2017-03" db="EMBL/GenBank/DDBJ databases">
        <title>Complete genome sequence of Blastomonas fulva degrading microcsystin LR.</title>
        <authorList>
            <person name="Lee H.-g."/>
            <person name="Jin L."/>
            <person name="oh H.-M."/>
        </authorList>
    </citation>
    <scope>NUCLEOTIDE SEQUENCE [LARGE SCALE GENOMIC DNA]</scope>
    <source>
        <strain evidence="2 3">T2</strain>
    </source>
</reference>